<dbReference type="Gene3D" id="3.40.50.620">
    <property type="entry name" value="HUPs"/>
    <property type="match status" value="2"/>
</dbReference>
<evidence type="ECO:0000259" key="2">
    <source>
        <dbReference type="Pfam" id="PF00582"/>
    </source>
</evidence>
<organism evidence="3 4">
    <name type="scientific">Youngiibacter multivorans</name>
    <dbReference type="NCBI Taxonomy" id="937251"/>
    <lineage>
        <taxon>Bacteria</taxon>
        <taxon>Bacillati</taxon>
        <taxon>Bacillota</taxon>
        <taxon>Clostridia</taxon>
        <taxon>Eubacteriales</taxon>
        <taxon>Clostridiaceae</taxon>
        <taxon>Youngiibacter</taxon>
    </lineage>
</organism>
<dbReference type="PANTHER" id="PTHR46268:SF26">
    <property type="entry name" value="UNIVERSAL STRESS PROTEIN MJ0577"/>
    <property type="match status" value="1"/>
</dbReference>
<feature type="domain" description="UspA" evidence="2">
    <location>
        <begin position="1"/>
        <end position="135"/>
    </location>
</feature>
<sequence length="300" mass="33171">MFDKIIVGTNYSKAAFSLLECISGLTAFGVKEAVLIESSYIPESETTVMPIPLDTSKMQEDLQQQKLYLEGKGFTVTTKLSPEPLKRAIIRASEEEAASLIVVGAAKHSLATDLLFGGVANDLVHYSKVPVLVVRMTKGEDMDDSVAVKCDFQKHVLFPTDFSLNADHAFNMLKSLAGSLKKVSIVHVAQDRYFTETDSPTMIKEYIEKKDSEDSGKMELLNKMKEELETNSNLQVDSLMRQGNAYREIRNIVAENDVNLIIMGSQGSGFISELFLGSVSHNVLRHADCSVLVIPAEREK</sequence>
<gene>
    <name evidence="3" type="ORF">J2Z34_002241</name>
</gene>
<reference evidence="3 4" key="1">
    <citation type="submission" date="2021-03" db="EMBL/GenBank/DDBJ databases">
        <title>Genomic Encyclopedia of Type Strains, Phase IV (KMG-IV): sequencing the most valuable type-strain genomes for metagenomic binning, comparative biology and taxonomic classification.</title>
        <authorList>
            <person name="Goeker M."/>
        </authorList>
    </citation>
    <scope>NUCLEOTIDE SEQUENCE [LARGE SCALE GENOMIC DNA]</scope>
    <source>
        <strain evidence="3 4">DSM 6139</strain>
    </source>
</reference>
<dbReference type="PANTHER" id="PTHR46268">
    <property type="entry name" value="STRESS RESPONSE PROTEIN NHAX"/>
    <property type="match status" value="1"/>
</dbReference>
<evidence type="ECO:0000313" key="4">
    <source>
        <dbReference type="Proteomes" id="UP001519271"/>
    </source>
</evidence>
<dbReference type="InterPro" id="IPR014729">
    <property type="entry name" value="Rossmann-like_a/b/a_fold"/>
</dbReference>
<evidence type="ECO:0000313" key="3">
    <source>
        <dbReference type="EMBL" id="MBP1919745.1"/>
    </source>
</evidence>
<dbReference type="RefSeq" id="WP_209459941.1">
    <property type="nucleotide sequence ID" value="NZ_JAGGKC010000019.1"/>
</dbReference>
<accession>A0ABS4G637</accession>
<keyword evidence="4" id="KW-1185">Reference proteome</keyword>
<comment type="similarity">
    <text evidence="1">Belongs to the universal stress protein A family.</text>
</comment>
<dbReference type="Proteomes" id="UP001519271">
    <property type="component" value="Unassembled WGS sequence"/>
</dbReference>
<dbReference type="InterPro" id="IPR006015">
    <property type="entry name" value="Universal_stress_UspA"/>
</dbReference>
<dbReference type="Pfam" id="PF00582">
    <property type="entry name" value="Usp"/>
    <property type="match status" value="2"/>
</dbReference>
<protein>
    <submittedName>
        <fullName evidence="3">Nucleotide-binding universal stress UspA family protein</fullName>
    </submittedName>
</protein>
<dbReference type="EMBL" id="JAGGKC010000019">
    <property type="protein sequence ID" value="MBP1919745.1"/>
    <property type="molecule type" value="Genomic_DNA"/>
</dbReference>
<dbReference type="SUPFAM" id="SSF52402">
    <property type="entry name" value="Adenine nucleotide alpha hydrolases-like"/>
    <property type="match status" value="2"/>
</dbReference>
<name>A0ABS4G637_9CLOT</name>
<evidence type="ECO:0000256" key="1">
    <source>
        <dbReference type="ARBA" id="ARBA00008791"/>
    </source>
</evidence>
<feature type="domain" description="UspA" evidence="2">
    <location>
        <begin position="154"/>
        <end position="295"/>
    </location>
</feature>
<dbReference type="InterPro" id="IPR006016">
    <property type="entry name" value="UspA"/>
</dbReference>
<dbReference type="CDD" id="cd00293">
    <property type="entry name" value="USP-like"/>
    <property type="match status" value="2"/>
</dbReference>
<dbReference type="PRINTS" id="PR01438">
    <property type="entry name" value="UNVRSLSTRESS"/>
</dbReference>
<comment type="caution">
    <text evidence="3">The sequence shown here is derived from an EMBL/GenBank/DDBJ whole genome shotgun (WGS) entry which is preliminary data.</text>
</comment>
<proteinExistence type="inferred from homology"/>